<evidence type="ECO:0000256" key="4">
    <source>
        <dbReference type="ARBA" id="ARBA00023077"/>
    </source>
</evidence>
<dbReference type="InterPro" id="IPR000531">
    <property type="entry name" value="Beta-barrel_TonB"/>
</dbReference>
<evidence type="ECO:0000256" key="6">
    <source>
        <dbReference type="ARBA" id="ARBA00023237"/>
    </source>
</evidence>
<dbReference type="PANTHER" id="PTHR47234">
    <property type="match status" value="1"/>
</dbReference>
<accession>A0A383AXF5</accession>
<dbReference type="SUPFAM" id="SSF56935">
    <property type="entry name" value="Porins"/>
    <property type="match status" value="1"/>
</dbReference>
<evidence type="ECO:0000313" key="8">
    <source>
        <dbReference type="EMBL" id="SVE12324.1"/>
    </source>
</evidence>
<keyword evidence="3" id="KW-0812">Transmembrane</keyword>
<keyword evidence="6" id="KW-0998">Cell outer membrane</keyword>
<feature type="non-terminal residue" evidence="8">
    <location>
        <position position="249"/>
    </location>
</feature>
<dbReference type="AlphaFoldDB" id="A0A383AXF5"/>
<gene>
    <name evidence="8" type="ORF">METZ01_LOCUS465178</name>
</gene>
<dbReference type="EMBL" id="UINC01195658">
    <property type="protein sequence ID" value="SVE12324.1"/>
    <property type="molecule type" value="Genomic_DNA"/>
</dbReference>
<dbReference type="InterPro" id="IPR039426">
    <property type="entry name" value="TonB-dep_rcpt-like"/>
</dbReference>
<keyword evidence="2" id="KW-0813">Transport</keyword>
<organism evidence="8">
    <name type="scientific">marine metagenome</name>
    <dbReference type="NCBI Taxonomy" id="408172"/>
    <lineage>
        <taxon>unclassified sequences</taxon>
        <taxon>metagenomes</taxon>
        <taxon>ecological metagenomes</taxon>
    </lineage>
</organism>
<dbReference type="PANTHER" id="PTHR47234:SF2">
    <property type="entry name" value="TONB-DEPENDENT RECEPTOR"/>
    <property type="match status" value="1"/>
</dbReference>
<evidence type="ECO:0000256" key="1">
    <source>
        <dbReference type="ARBA" id="ARBA00004571"/>
    </source>
</evidence>
<evidence type="ECO:0000256" key="3">
    <source>
        <dbReference type="ARBA" id="ARBA00022692"/>
    </source>
</evidence>
<feature type="domain" description="TonB-dependent receptor-like beta-barrel" evidence="7">
    <location>
        <begin position="26"/>
        <end position="241"/>
    </location>
</feature>
<keyword evidence="4" id="KW-0798">TonB box</keyword>
<proteinExistence type="predicted"/>
<keyword evidence="5" id="KW-0472">Membrane</keyword>
<protein>
    <recommendedName>
        <fullName evidence="7">TonB-dependent receptor-like beta-barrel domain-containing protein</fullName>
    </recommendedName>
</protein>
<feature type="non-terminal residue" evidence="8">
    <location>
        <position position="1"/>
    </location>
</feature>
<dbReference type="Pfam" id="PF00593">
    <property type="entry name" value="TonB_dep_Rec_b-barrel"/>
    <property type="match status" value="1"/>
</dbReference>
<comment type="subcellular location">
    <subcellularLocation>
        <location evidence="1">Cell outer membrane</location>
        <topology evidence="1">Multi-pass membrane protein</topology>
    </subcellularLocation>
</comment>
<dbReference type="GO" id="GO:0009279">
    <property type="term" value="C:cell outer membrane"/>
    <property type="evidence" value="ECO:0007669"/>
    <property type="project" value="UniProtKB-SubCell"/>
</dbReference>
<dbReference type="Gene3D" id="2.40.170.20">
    <property type="entry name" value="TonB-dependent receptor, beta-barrel domain"/>
    <property type="match status" value="1"/>
</dbReference>
<dbReference type="InterPro" id="IPR036942">
    <property type="entry name" value="Beta-barrel_TonB_sf"/>
</dbReference>
<name>A0A383AXF5_9ZZZZ</name>
<evidence type="ECO:0000259" key="7">
    <source>
        <dbReference type="Pfam" id="PF00593"/>
    </source>
</evidence>
<evidence type="ECO:0000256" key="5">
    <source>
        <dbReference type="ARBA" id="ARBA00023136"/>
    </source>
</evidence>
<evidence type="ECO:0000256" key="2">
    <source>
        <dbReference type="ARBA" id="ARBA00022448"/>
    </source>
</evidence>
<reference evidence="8" key="1">
    <citation type="submission" date="2018-05" db="EMBL/GenBank/DDBJ databases">
        <authorList>
            <person name="Lanie J.A."/>
            <person name="Ng W.-L."/>
            <person name="Kazmierczak K.M."/>
            <person name="Andrzejewski T.M."/>
            <person name="Davidsen T.M."/>
            <person name="Wayne K.J."/>
            <person name="Tettelin H."/>
            <person name="Glass J.I."/>
            <person name="Rusch D."/>
            <person name="Podicherti R."/>
            <person name="Tsui H.-C.T."/>
            <person name="Winkler M.E."/>
        </authorList>
    </citation>
    <scope>NUCLEOTIDE SEQUENCE</scope>
</reference>
<sequence length="249" mass="28329">SQKSVFFVDKYRCDATGQDCESLDYNIEFAGNPNLDAEESESWNVGVIYAPIQELGLSIDVWSITQDNKIDEQQFGLVYDAECNNQDSTICVRLDPQPGESLGVIQKIFNTYQNVSSQEASGVDFSANYSMELQEFGNVRFNLDWSYMNEFEKDGLEYTGEYGYPEHRWLFGTTWSKGAFDANLNISFIGEFEDTPDIDFDGVLDFEENTSRTVDSQMLVDLQFGYNYSDNLRLVIGSNNLLDEEPPFA</sequence>
<dbReference type="PROSITE" id="PS52016">
    <property type="entry name" value="TONB_DEPENDENT_REC_3"/>
    <property type="match status" value="1"/>
</dbReference>